<organism evidence="4 5">
    <name type="scientific">Paramecium primaurelia</name>
    <dbReference type="NCBI Taxonomy" id="5886"/>
    <lineage>
        <taxon>Eukaryota</taxon>
        <taxon>Sar</taxon>
        <taxon>Alveolata</taxon>
        <taxon>Ciliophora</taxon>
        <taxon>Intramacronucleata</taxon>
        <taxon>Oligohymenophorea</taxon>
        <taxon>Peniculida</taxon>
        <taxon>Parameciidae</taxon>
        <taxon>Paramecium</taxon>
    </lineage>
</organism>
<evidence type="ECO:0000256" key="1">
    <source>
        <dbReference type="SAM" id="Coils"/>
    </source>
</evidence>
<evidence type="ECO:0000259" key="3">
    <source>
        <dbReference type="PROSITE" id="PS51444"/>
    </source>
</evidence>
<feature type="compositionally biased region" description="Pro residues" evidence="2">
    <location>
        <begin position="302"/>
        <end position="417"/>
    </location>
</feature>
<keyword evidence="5" id="KW-1185">Reference proteome</keyword>
<feature type="region of interest" description="Disordered" evidence="2">
    <location>
        <begin position="1"/>
        <end position="22"/>
    </location>
</feature>
<feature type="region of interest" description="Disordered" evidence="2">
    <location>
        <begin position="271"/>
        <end position="440"/>
    </location>
</feature>
<feature type="compositionally biased region" description="Acidic residues" evidence="2">
    <location>
        <begin position="10"/>
        <end position="22"/>
    </location>
</feature>
<evidence type="ECO:0000313" key="5">
    <source>
        <dbReference type="Proteomes" id="UP000688137"/>
    </source>
</evidence>
<feature type="compositionally biased region" description="Low complexity" evidence="2">
    <location>
        <begin position="271"/>
        <end position="282"/>
    </location>
</feature>
<dbReference type="InterPro" id="IPR015425">
    <property type="entry name" value="FH2_Formin"/>
</dbReference>
<dbReference type="SMART" id="SM00498">
    <property type="entry name" value="FH2"/>
    <property type="match status" value="1"/>
</dbReference>
<feature type="compositionally biased region" description="Polar residues" evidence="2">
    <location>
        <begin position="420"/>
        <end position="433"/>
    </location>
</feature>
<dbReference type="Pfam" id="PF02181">
    <property type="entry name" value="FH2"/>
    <property type="match status" value="1"/>
</dbReference>
<feature type="region of interest" description="Disordered" evidence="2">
    <location>
        <begin position="814"/>
        <end position="844"/>
    </location>
</feature>
<dbReference type="InterPro" id="IPR051425">
    <property type="entry name" value="Formin_Homology"/>
</dbReference>
<sequence>MSNDDNFLIESDDDDHEDDDNDLIQQQSPLVRTSFTNPLQFKINQHFKGEINDDDEQQVILTRSQNYCGDASAHSQNSEDLKGITHTNNSSDDEQEPTRVTQTFNNPLHKIKEEVDESYEININNSDEEIIVNEFAKAHDLVIKNCSIKMIYIFINIQFIHAKRLAFQILQTKLIQEKQHKILQKKQIASHLTKWIFIHREKKIKANYLKKWKLQNAKKKLYDEAKKRNIDKTKDIRQAQGNTSITNDTTLSNKAQLQTIQQPGAINSTKLTTQTQPTSSQQQPPPPPPPPLPNSTQNVTAAPPPPPPPPPPLPNSQAPPPPPPPPPPPMPGQQNPPPPPPPPLPGQQAPPPPPPLPGQQGPPPPPPLPGGARPPPPPPPPLGNGPPPPPPIPGSKIPGPPPPPGAPRPPGPPPPPGQASVGQGTWNNSQNTKKGYGSKKSSCECLKTTFWSQQIDPQGTKIPLLDFDLLESKFCEKIDPNANKKETKALPKPTLIYIEEQKKVNNTAIVMMKFPVKPNVIIEWLNVLSDKLDMELIEKLISIAPLDEDAKLLREFEGDWTKVNDAEKFLAEFIKIYRYRQRLDSLLFKRTFDQEFNDTFKKIGYLQEPILLVKTDPRLKIFLQLTLNIANFLNHGTPKANACGIGLDSLNVVDSIKAVDKKTNLLTYLTKIVKQQEIKLKVFFDDVLLLEDAQKVELADIENKMNEYLKGLKKINDEIVALQKAIDTNILTEEQKVASQKFMEIFQEFLKEGDWKMQAYQKKFEQIKLEIKQVGQMYGENDNYNIKDFLGQLFTFANKFRAAYIKMEVDEALENKPKPQQQDTKNRSKTLVQSTPETQGNKNQLDSKVNYFKATTPSSGMRMSTSAKMNAKNVMSAVAKQRESKMHENISIVQKQQQQQIIQQAPANIIQNARTGVISFKQ</sequence>
<feature type="region of interest" description="Disordered" evidence="2">
    <location>
        <begin position="69"/>
        <end position="99"/>
    </location>
</feature>
<keyword evidence="1" id="KW-0175">Coiled coil</keyword>
<feature type="compositionally biased region" description="Polar residues" evidence="2">
    <location>
        <begin position="818"/>
        <end position="844"/>
    </location>
</feature>
<name>A0A8S1KX75_PARPR</name>
<comment type="caution">
    <text evidence="4">The sequence shown here is derived from an EMBL/GenBank/DDBJ whole genome shotgun (WGS) entry which is preliminary data.</text>
</comment>
<dbReference type="PROSITE" id="PS51444">
    <property type="entry name" value="FH2"/>
    <property type="match status" value="1"/>
</dbReference>
<feature type="domain" description="FH2" evidence="3">
    <location>
        <begin position="422"/>
        <end position="826"/>
    </location>
</feature>
<dbReference type="Proteomes" id="UP000688137">
    <property type="component" value="Unassembled WGS sequence"/>
</dbReference>
<protein>
    <recommendedName>
        <fullName evidence="3">FH2 domain-containing protein</fullName>
    </recommendedName>
</protein>
<feature type="compositionally biased region" description="Pro residues" evidence="2">
    <location>
        <begin position="283"/>
        <end position="293"/>
    </location>
</feature>
<evidence type="ECO:0000313" key="4">
    <source>
        <dbReference type="EMBL" id="CAD8060080.1"/>
    </source>
</evidence>
<dbReference type="OMA" id="WIFIHRE"/>
<accession>A0A8S1KX75</accession>
<gene>
    <name evidence="4" type="ORF">PPRIM_AZ9-3.1.T0290345</name>
</gene>
<dbReference type="PANTHER" id="PTHR45725:SF1">
    <property type="entry name" value="DISHEVELLED ASSOCIATED ACTIVATOR OF MORPHOGENESIS, ISOFORM D"/>
    <property type="match status" value="1"/>
</dbReference>
<reference evidence="4" key="1">
    <citation type="submission" date="2021-01" db="EMBL/GenBank/DDBJ databases">
        <authorList>
            <consortium name="Genoscope - CEA"/>
            <person name="William W."/>
        </authorList>
    </citation>
    <scope>NUCLEOTIDE SEQUENCE</scope>
</reference>
<dbReference type="AlphaFoldDB" id="A0A8S1KX75"/>
<dbReference type="EMBL" id="CAJJDM010000028">
    <property type="protein sequence ID" value="CAD8060080.1"/>
    <property type="molecule type" value="Genomic_DNA"/>
</dbReference>
<proteinExistence type="predicted"/>
<feature type="coiled-coil region" evidence="1">
    <location>
        <begin position="698"/>
        <end position="725"/>
    </location>
</feature>
<dbReference type="PANTHER" id="PTHR45725">
    <property type="entry name" value="FORMIN HOMOLOGY 2 FAMILY MEMBER"/>
    <property type="match status" value="1"/>
</dbReference>
<evidence type="ECO:0000256" key="2">
    <source>
        <dbReference type="SAM" id="MobiDB-lite"/>
    </source>
</evidence>